<organism evidence="13 14">
    <name type="scientific">Paramecium tetraurelia</name>
    <dbReference type="NCBI Taxonomy" id="5888"/>
    <lineage>
        <taxon>Eukaryota</taxon>
        <taxon>Sar</taxon>
        <taxon>Alveolata</taxon>
        <taxon>Ciliophora</taxon>
        <taxon>Intramacronucleata</taxon>
        <taxon>Oligohymenophorea</taxon>
        <taxon>Peniculida</taxon>
        <taxon>Parameciidae</taxon>
        <taxon>Paramecium</taxon>
    </lineage>
</organism>
<feature type="transmembrane region" description="Helical" evidence="11">
    <location>
        <begin position="782"/>
        <end position="803"/>
    </location>
</feature>
<proteinExistence type="inferred from homology"/>
<dbReference type="GO" id="GO:0006869">
    <property type="term" value="P:lipid transport"/>
    <property type="evidence" value="ECO:0000318"/>
    <property type="project" value="GO_Central"/>
</dbReference>
<feature type="transmembrane region" description="Helical" evidence="11">
    <location>
        <begin position="860"/>
        <end position="883"/>
    </location>
</feature>
<dbReference type="Gene3D" id="3.40.50.300">
    <property type="entry name" value="P-loop containing nucleotide triphosphate hydrolases"/>
    <property type="match status" value="2"/>
</dbReference>
<dbReference type="Pfam" id="PF00005">
    <property type="entry name" value="ABC_tran"/>
    <property type="match status" value="2"/>
</dbReference>
<feature type="transmembrane region" description="Helical" evidence="11">
    <location>
        <begin position="178"/>
        <end position="194"/>
    </location>
</feature>
<evidence type="ECO:0000256" key="6">
    <source>
        <dbReference type="ARBA" id="ARBA00022741"/>
    </source>
</evidence>
<dbReference type="EMBL" id="CT868330">
    <property type="protein sequence ID" value="CAK79527.1"/>
    <property type="molecule type" value="Genomic_DNA"/>
</dbReference>
<keyword evidence="5" id="KW-0677">Repeat</keyword>
<dbReference type="FunFam" id="3.40.50.300:FF:000335">
    <property type="entry name" value="ATP binding cassette subfamily A member 5"/>
    <property type="match status" value="1"/>
</dbReference>
<comment type="similarity">
    <text evidence="2">Belongs to the ABC transporter superfamily. ABCA family.</text>
</comment>
<keyword evidence="10" id="KW-0175">Coiled coil</keyword>
<feature type="transmembrane region" description="Helical" evidence="11">
    <location>
        <begin position="116"/>
        <end position="134"/>
    </location>
</feature>
<dbReference type="CDD" id="cd03263">
    <property type="entry name" value="ABC_subfamily_A"/>
    <property type="match status" value="2"/>
</dbReference>
<evidence type="ECO:0000313" key="14">
    <source>
        <dbReference type="Proteomes" id="UP000000600"/>
    </source>
</evidence>
<evidence type="ECO:0000256" key="10">
    <source>
        <dbReference type="SAM" id="Coils"/>
    </source>
</evidence>
<evidence type="ECO:0000256" key="3">
    <source>
        <dbReference type="ARBA" id="ARBA00022448"/>
    </source>
</evidence>
<dbReference type="InterPro" id="IPR027417">
    <property type="entry name" value="P-loop_NTPase"/>
</dbReference>
<dbReference type="InterPro" id="IPR003593">
    <property type="entry name" value="AAA+_ATPase"/>
</dbReference>
<evidence type="ECO:0000313" key="13">
    <source>
        <dbReference type="EMBL" id="CAK79527.1"/>
    </source>
</evidence>
<evidence type="ECO:0000256" key="2">
    <source>
        <dbReference type="ARBA" id="ARBA00008869"/>
    </source>
</evidence>
<dbReference type="GO" id="GO:0140359">
    <property type="term" value="F:ABC-type transporter activity"/>
    <property type="evidence" value="ECO:0007669"/>
    <property type="project" value="InterPro"/>
</dbReference>
<dbReference type="SUPFAM" id="SSF52540">
    <property type="entry name" value="P-loop containing nucleoside triphosphate hydrolases"/>
    <property type="match status" value="2"/>
</dbReference>
<dbReference type="PROSITE" id="PS50893">
    <property type="entry name" value="ABC_TRANSPORTER_2"/>
    <property type="match status" value="2"/>
</dbReference>
<dbReference type="InterPro" id="IPR013525">
    <property type="entry name" value="ABC2_TM"/>
</dbReference>
<dbReference type="eggNOG" id="KOG0059">
    <property type="taxonomic scope" value="Eukaryota"/>
</dbReference>
<feature type="domain" description="ABC transporter" evidence="12">
    <location>
        <begin position="332"/>
        <end position="559"/>
    </location>
</feature>
<evidence type="ECO:0000259" key="12">
    <source>
        <dbReference type="PROSITE" id="PS50893"/>
    </source>
</evidence>
<feature type="coiled-coil region" evidence="10">
    <location>
        <begin position="658"/>
        <end position="685"/>
    </location>
</feature>
<accession>A0D910</accession>
<dbReference type="SMART" id="SM00382">
    <property type="entry name" value="AAA"/>
    <property type="match status" value="2"/>
</dbReference>
<dbReference type="OrthoDB" id="8061355at2759"/>
<keyword evidence="14" id="KW-1185">Reference proteome</keyword>
<evidence type="ECO:0000256" key="5">
    <source>
        <dbReference type="ARBA" id="ARBA00022737"/>
    </source>
</evidence>
<dbReference type="PROSITE" id="PS00211">
    <property type="entry name" value="ABC_TRANSPORTER_1"/>
    <property type="match status" value="1"/>
</dbReference>
<dbReference type="InterPro" id="IPR003439">
    <property type="entry name" value="ABC_transporter-like_ATP-bd"/>
</dbReference>
<feature type="transmembrane region" description="Helical" evidence="11">
    <location>
        <begin position="201"/>
        <end position="222"/>
    </location>
</feature>
<keyword evidence="8 11" id="KW-1133">Transmembrane helix</keyword>
<dbReference type="GO" id="GO:0005524">
    <property type="term" value="F:ATP binding"/>
    <property type="evidence" value="ECO:0007669"/>
    <property type="project" value="UniProtKB-KW"/>
</dbReference>
<dbReference type="PANTHER" id="PTHR19229:SF36">
    <property type="entry name" value="ATP-BINDING CASSETTE SUB-FAMILY A MEMBER 2"/>
    <property type="match status" value="1"/>
</dbReference>
<evidence type="ECO:0000256" key="8">
    <source>
        <dbReference type="ARBA" id="ARBA00022989"/>
    </source>
</evidence>
<dbReference type="HOGENOM" id="CLU_000604_19_1_1"/>
<dbReference type="PANTHER" id="PTHR19229">
    <property type="entry name" value="ATP-BINDING CASSETTE TRANSPORTER SUBFAMILY A ABCA"/>
    <property type="match status" value="1"/>
</dbReference>
<keyword evidence="9 11" id="KW-0472">Membrane</keyword>
<comment type="subcellular location">
    <subcellularLocation>
        <location evidence="1">Membrane</location>
        <topology evidence="1">Multi-pass membrane protein</topology>
    </subcellularLocation>
</comment>
<sequence length="1362" mass="156086">MSTWQQIGYLVKKNLLISVRNKEFLVESILPIVVAAMLSLKAQIQAIQQLMPLLYCLALNSTQRSMMIKLVEEKSKRYKELQKIMGMKDNAYLFGWLITGYIRIAIVSVLNIFQSLIIFEVCWYVCNIIFNIEWDEEFHVSFLSMLWPYVLFAFAAMNQNFFLSSLFNEVKIAGEMQSFIQVAFTFFIYFSFVAKLANKTIFYIILTLISPQCGIAFSYISAINSSSGNDLTKLNLFPTDIISSTYPTQMAGIQLGVQLVAYFILFLYCEQVVPNEYGIAKHPLFIFGVSSQKKAKVRQIDPEANLALNNSDTPLSSAMYTEEIKMNKSPSITIQNLLKKFGDLNAVNNLSLALYESQIFCLLGHNGAGKTTAISLLTGMIQKTSGQVTMYGMNLDRQLSDIRKSLGLCTQKDCLYNELTVKEHLLFISGIKGRIDKEEMILIMKTTELLDEQDKQVQELSGGSKRKLSLAMSLVGDSKIIFLDEPTSGMDAYARRSIWNILERIREDKRTIILTTHHLDEAEILANRIGIMSKGQLLAVGSSDYIKRKFGEGYNLKLSFDDANLRNTIQEKVYQMVPNSYLESEHSNNNKLVFNIPFSSKGKLSDLFYNLESLDVKIGLEMKTLEDAFVKIGLEDEKTHLNDARKSEIKIAKQSMGIPENTEDAEEFEKEYQDILEEGQNAEDDHNVTEFHQEKQLLQDVPECLKNEPTYKFSSQLLAIFLRRYYTVIRTSTNYFSIIIPMITFVLGMSTVAGVDFDELLHNVFPDMDIENLSEAVEFFKISLLASCSVLAFCFNATVYISQPVLEKETYLKQALIGMGCRSFPYWFGTLIFDYMVYLCYVALFYIISALLKLDIAFKYWMTGLSCYLLFGFSYILFAYLMGFLFKTLENALKLYAMFCFFANFCVPFIVIAFVDFFYQEFNNEIAKQFIYIFQVLFVVVSPFYAFFEACTFLADNFQKIYDLNLYSTPQLIQRTYIFQLILLGQIIIQILILYLIESKSLTVPRGNSNQKPLTDQLEQEVLEERTRIQKSKKYDPIVCKFLEKEYIKDKPTLQQLTFGVKKGEIFGIIGPNGAGKSTLINVFTGINSPTKGLALIKGVEPNQRNQKVMQHVGICPQFDCIWENLTPIEHLQLFGRIKGLSGQDLSQAVKYFIKTMQLNLFVKTKAGQLSGGNKRKLCVADALIGGSDITFFDEPSTGVDPISRRFLFNTLQRNIRLRNCSAIMTTHTIEEAESLSQRLGILIAGQFKCLGTPQYLRQKYSKGYQIEIKHNNNEQTQDIAESVAKMFPNSQMMEDKRTGFMTFKFDDEDFSFYRTFQYFETLIKEMLIEDFQINENSLEHIFIHLSKIQQEINEKEGLVYD</sequence>
<feature type="transmembrane region" description="Helical" evidence="11">
    <location>
        <begin position="976"/>
        <end position="997"/>
    </location>
</feature>
<dbReference type="FunFam" id="3.40.50.300:FF:000298">
    <property type="entry name" value="ATP-binding cassette sub-family A member 12"/>
    <property type="match status" value="1"/>
</dbReference>
<dbReference type="GO" id="GO:0042626">
    <property type="term" value="F:ATPase-coupled transmembrane transporter activity"/>
    <property type="evidence" value="ECO:0000318"/>
    <property type="project" value="GO_Central"/>
</dbReference>
<dbReference type="Proteomes" id="UP000000600">
    <property type="component" value="Unassembled WGS sequence"/>
</dbReference>
<dbReference type="InterPro" id="IPR026082">
    <property type="entry name" value="ABCA"/>
</dbReference>
<name>A0D910_PARTE</name>
<feature type="transmembrane region" description="Helical" evidence="11">
    <location>
        <begin position="824"/>
        <end position="848"/>
    </location>
</feature>
<evidence type="ECO:0000256" key="9">
    <source>
        <dbReference type="ARBA" id="ARBA00023136"/>
    </source>
</evidence>
<dbReference type="Pfam" id="PF12698">
    <property type="entry name" value="ABC2_membrane_3"/>
    <property type="match status" value="1"/>
</dbReference>
<feature type="transmembrane region" description="Helical" evidence="11">
    <location>
        <begin position="895"/>
        <end position="919"/>
    </location>
</feature>
<feature type="transmembrane region" description="Helical" evidence="11">
    <location>
        <begin position="733"/>
        <end position="755"/>
    </location>
</feature>
<keyword evidence="4 11" id="KW-0812">Transmembrane</keyword>
<gene>
    <name evidence="13" type="ORF">GSPATT00014473001</name>
</gene>
<evidence type="ECO:0000256" key="7">
    <source>
        <dbReference type="ARBA" id="ARBA00022840"/>
    </source>
</evidence>
<evidence type="ECO:0000256" key="11">
    <source>
        <dbReference type="SAM" id="Phobius"/>
    </source>
</evidence>
<dbReference type="RefSeq" id="XP_001446924.1">
    <property type="nucleotide sequence ID" value="XM_001446887.1"/>
</dbReference>
<dbReference type="GO" id="GO:0016887">
    <property type="term" value="F:ATP hydrolysis activity"/>
    <property type="evidence" value="ECO:0007669"/>
    <property type="project" value="InterPro"/>
</dbReference>
<dbReference type="InterPro" id="IPR017871">
    <property type="entry name" value="ABC_transporter-like_CS"/>
</dbReference>
<keyword evidence="3" id="KW-0813">Transport</keyword>
<feature type="transmembrane region" description="Helical" evidence="11">
    <location>
        <begin position="91"/>
        <end position="110"/>
    </location>
</feature>
<feature type="transmembrane region" description="Helical" evidence="11">
    <location>
        <begin position="931"/>
        <end position="955"/>
    </location>
</feature>
<dbReference type="STRING" id="5888.A0D910"/>
<dbReference type="GO" id="GO:0016020">
    <property type="term" value="C:membrane"/>
    <property type="evidence" value="ECO:0007669"/>
    <property type="project" value="UniProtKB-SubCell"/>
</dbReference>
<dbReference type="KEGG" id="ptm:GSPATT00014473001"/>
<keyword evidence="6" id="KW-0547">Nucleotide-binding</keyword>
<dbReference type="OMA" id="DIAFKYW"/>
<feature type="domain" description="ABC transporter" evidence="12">
    <location>
        <begin position="1038"/>
        <end position="1270"/>
    </location>
</feature>
<dbReference type="GeneID" id="5032708"/>
<protein>
    <recommendedName>
        <fullName evidence="12">ABC transporter domain-containing protein</fullName>
    </recommendedName>
</protein>
<dbReference type="InParanoid" id="A0D910"/>
<keyword evidence="7" id="KW-0067">ATP-binding</keyword>
<dbReference type="GO" id="GO:0005319">
    <property type="term" value="F:lipid transporter activity"/>
    <property type="evidence" value="ECO:0000318"/>
    <property type="project" value="GO_Central"/>
</dbReference>
<evidence type="ECO:0000256" key="1">
    <source>
        <dbReference type="ARBA" id="ARBA00004141"/>
    </source>
</evidence>
<reference evidence="13 14" key="1">
    <citation type="journal article" date="2006" name="Nature">
        <title>Global trends of whole-genome duplications revealed by the ciliate Paramecium tetraurelia.</title>
        <authorList>
            <consortium name="Genoscope"/>
            <person name="Aury J.-M."/>
            <person name="Jaillon O."/>
            <person name="Duret L."/>
            <person name="Noel B."/>
            <person name="Jubin C."/>
            <person name="Porcel B.M."/>
            <person name="Segurens B."/>
            <person name="Daubin V."/>
            <person name="Anthouard V."/>
            <person name="Aiach N."/>
            <person name="Arnaiz O."/>
            <person name="Billaut A."/>
            <person name="Beisson J."/>
            <person name="Blanc I."/>
            <person name="Bouhouche K."/>
            <person name="Camara F."/>
            <person name="Duharcourt S."/>
            <person name="Guigo R."/>
            <person name="Gogendeau D."/>
            <person name="Katinka M."/>
            <person name="Keller A.-M."/>
            <person name="Kissmehl R."/>
            <person name="Klotz C."/>
            <person name="Koll F."/>
            <person name="Le Moue A."/>
            <person name="Lepere C."/>
            <person name="Malinsky S."/>
            <person name="Nowacki M."/>
            <person name="Nowak J.K."/>
            <person name="Plattner H."/>
            <person name="Poulain J."/>
            <person name="Ruiz F."/>
            <person name="Serrano V."/>
            <person name="Zagulski M."/>
            <person name="Dessen P."/>
            <person name="Betermier M."/>
            <person name="Weissenbach J."/>
            <person name="Scarpelli C."/>
            <person name="Schachter V."/>
            <person name="Sperling L."/>
            <person name="Meyer E."/>
            <person name="Cohen J."/>
            <person name="Wincker P."/>
        </authorList>
    </citation>
    <scope>NUCLEOTIDE SEQUENCE [LARGE SCALE GENOMIC DNA]</scope>
    <source>
        <strain evidence="13 14">Stock d4-2</strain>
    </source>
</reference>
<feature type="transmembrane region" description="Helical" evidence="11">
    <location>
        <begin position="146"/>
        <end position="166"/>
    </location>
</feature>
<evidence type="ECO:0000256" key="4">
    <source>
        <dbReference type="ARBA" id="ARBA00022692"/>
    </source>
</evidence>
<feature type="transmembrane region" description="Helical" evidence="11">
    <location>
        <begin position="251"/>
        <end position="269"/>
    </location>
</feature>